<keyword evidence="4" id="KW-1185">Reference proteome</keyword>
<gene>
    <name evidence="3" type="ORF">KBB96_06185</name>
</gene>
<name>A0A975PG62_9BACT</name>
<protein>
    <submittedName>
        <fullName evidence="3">DUF3472 domain-containing protein</fullName>
    </submittedName>
</protein>
<dbReference type="Proteomes" id="UP000676169">
    <property type="component" value="Chromosome"/>
</dbReference>
<proteinExistence type="predicted"/>
<organism evidence="3 4">
    <name type="scientific">Luteolibacter ambystomatis</name>
    <dbReference type="NCBI Taxonomy" id="2824561"/>
    <lineage>
        <taxon>Bacteria</taxon>
        <taxon>Pseudomonadati</taxon>
        <taxon>Verrucomicrobiota</taxon>
        <taxon>Verrucomicrobiia</taxon>
        <taxon>Verrucomicrobiales</taxon>
        <taxon>Verrucomicrobiaceae</taxon>
        <taxon>Luteolibacter</taxon>
    </lineage>
</organism>
<accession>A0A975PG62</accession>
<reference evidence="3" key="1">
    <citation type="submission" date="2021-04" db="EMBL/GenBank/DDBJ databases">
        <title>Luteolibacter sp. 32A isolated from the skin of an Anderson's salamander (Ambystoma andersonii).</title>
        <authorList>
            <person name="Spergser J."/>
            <person name="Busse H.-J."/>
        </authorList>
    </citation>
    <scope>NUCLEOTIDE SEQUENCE</scope>
    <source>
        <strain evidence="3">32A</strain>
    </source>
</reference>
<evidence type="ECO:0000256" key="2">
    <source>
        <dbReference type="SAM" id="SignalP"/>
    </source>
</evidence>
<dbReference type="Pfam" id="PF11958">
    <property type="entry name" value="DUF3472"/>
    <property type="match status" value="1"/>
</dbReference>
<feature type="region of interest" description="Disordered" evidence="1">
    <location>
        <begin position="21"/>
        <end position="49"/>
    </location>
</feature>
<keyword evidence="2" id="KW-0732">Signal</keyword>
<dbReference type="AlphaFoldDB" id="A0A975PG62"/>
<dbReference type="KEGG" id="lamb:KBB96_06185"/>
<evidence type="ECO:0000256" key="1">
    <source>
        <dbReference type="SAM" id="MobiDB-lite"/>
    </source>
</evidence>
<feature type="chain" id="PRO_5037102083" evidence="2">
    <location>
        <begin position="19"/>
        <end position="304"/>
    </location>
</feature>
<dbReference type="RefSeq" id="WP_211633564.1">
    <property type="nucleotide sequence ID" value="NZ_CP073100.1"/>
</dbReference>
<sequence>MKTWFLLPLFFCTTLAIASEDDPDADASEPPVKNTEKAPLKSTDPSKRQCRGVHLGYEAPAARAAYIEVTPEKSSPGTYFCALGFNRGYLGIQDFGDGRKIAIFSVWGASDPTDSKNPPPADEQPVTLVQKGDNVLEGRLGGYGMAGQARLVFRWEIGKPTRFFLQAKTTEDGTDFTAHVFDPLQLKWRLVGIFRSHDNAGNVEGLYSFIEDFRRNFESAKVVHKAEYSNGWVLTTDNKWQPLLEARFTADATSVTNVDAGPVQDGFFLQTGGDTENKTGRLWQTLTREAKSERPVDVDELLGK</sequence>
<evidence type="ECO:0000313" key="3">
    <source>
        <dbReference type="EMBL" id="QUE52478.1"/>
    </source>
</evidence>
<dbReference type="InterPro" id="IPR021862">
    <property type="entry name" value="DUF3472"/>
</dbReference>
<evidence type="ECO:0000313" key="4">
    <source>
        <dbReference type="Proteomes" id="UP000676169"/>
    </source>
</evidence>
<feature type="signal peptide" evidence="2">
    <location>
        <begin position="1"/>
        <end position="18"/>
    </location>
</feature>
<feature type="compositionally biased region" description="Basic and acidic residues" evidence="1">
    <location>
        <begin position="34"/>
        <end position="47"/>
    </location>
</feature>
<dbReference type="EMBL" id="CP073100">
    <property type="protein sequence ID" value="QUE52478.1"/>
    <property type="molecule type" value="Genomic_DNA"/>
</dbReference>